<reference evidence="12" key="1">
    <citation type="submission" date="2025-08" db="UniProtKB">
        <authorList>
            <consortium name="RefSeq"/>
        </authorList>
    </citation>
    <scope>IDENTIFICATION</scope>
    <source>
        <tissue evidence="12">Gonad</tissue>
    </source>
</reference>
<dbReference type="FunFam" id="2.60.120.310:FF:000004">
    <property type="entry name" value="DBH-like monooxygenase protein 1"/>
    <property type="match status" value="1"/>
</dbReference>
<dbReference type="Gene3D" id="2.60.120.230">
    <property type="match status" value="1"/>
</dbReference>
<dbReference type="Pfam" id="PF03351">
    <property type="entry name" value="DOMON"/>
    <property type="match status" value="1"/>
</dbReference>
<dbReference type="AlphaFoldDB" id="A0A6P4YCG5"/>
<evidence type="ECO:0000313" key="11">
    <source>
        <dbReference type="Proteomes" id="UP000515135"/>
    </source>
</evidence>
<evidence type="ECO:0000259" key="10">
    <source>
        <dbReference type="PROSITE" id="PS50836"/>
    </source>
</evidence>
<dbReference type="CDD" id="cd09631">
    <property type="entry name" value="DOMON_DOH"/>
    <property type="match status" value="1"/>
</dbReference>
<dbReference type="Pfam" id="PF01082">
    <property type="entry name" value="Cu2_monooxygen"/>
    <property type="match status" value="1"/>
</dbReference>
<dbReference type="InterPro" id="IPR014784">
    <property type="entry name" value="Cu2_ascorb_mOase-like_C"/>
</dbReference>
<feature type="domain" description="DOMON" evidence="10">
    <location>
        <begin position="43"/>
        <end position="156"/>
    </location>
</feature>
<dbReference type="InterPro" id="IPR045266">
    <property type="entry name" value="DOH_DOMON"/>
</dbReference>
<dbReference type="InterPro" id="IPR008977">
    <property type="entry name" value="PHM/PNGase_F_dom_sf"/>
</dbReference>
<dbReference type="InterPro" id="IPR005018">
    <property type="entry name" value="DOMON_domain"/>
</dbReference>
<sequence length="627" mass="70187">MAILRGSSHLITCTLVFVAISVRLGRGSAAEGFTHHEALDEAGKYHLFWKFDEEKIELEARVQTTGWVGLGLSPNGGMAGSDIVIGWVADGKAHLTDRYADANAQPIVDESQDWELVSGYENGTHTVLRFNRKLTTCDTKDRVINKDTMRVIWAWHDEDPEESSGTNGPKYHSSNRGVRSTILITQPVSQASLPDTTYTFDLTMRNVSVPGNWHTTYWCKLFKLPTLSGKHHIVKMEPVITPGNEGLVHHLLAYKCRRNPDTIVPDDHQGHNCYTQNMPYDWRECYQGSLIAAWAIGSGDIAYPEHVGYPIGDEEDSGYVLMEMHYDNPQVLSGLYDSSGLRFIYTPELRDNDIGIFEVGMRVGKHHVIPPGADSFTSAAFCDPQCLGPFLEELGQPIKIFANVLHAHLLGVQLNLRLIRDGVETDISRDDNYDFNLQFVRNLEDEVAIYPGDTLVMECNYRTTHKDNVVYGGLGTPEEMCMDFLFYYPKFNLANCDSKPSVSRTLSFVGVEDYKSDPFQVLAPPSMVNKTYEELLEGFQWTAERAAQFSSYLLDGNFSTFCFGHGNFTGDFLTSAKEMPFPRGTRFPPPDTCGRTSSSACRPPLTAVHFWAATSLLALLCKVLHNL</sequence>
<keyword evidence="11" id="KW-1185">Reference proteome</keyword>
<dbReference type="KEGG" id="bbel:109462474"/>
<keyword evidence="9" id="KW-0732">Signal</keyword>
<dbReference type="InterPro" id="IPR000945">
    <property type="entry name" value="DBH-like"/>
</dbReference>
<dbReference type="PROSITE" id="PS50836">
    <property type="entry name" value="DOMON"/>
    <property type="match status" value="1"/>
</dbReference>
<evidence type="ECO:0000256" key="5">
    <source>
        <dbReference type="ARBA" id="ARBA00023008"/>
    </source>
</evidence>
<accession>A0A6P4YCG5</accession>
<dbReference type="RefSeq" id="XP_019614586.1">
    <property type="nucleotide sequence ID" value="XM_019759027.1"/>
</dbReference>
<dbReference type="Proteomes" id="UP000515135">
    <property type="component" value="Unplaced"/>
</dbReference>
<protein>
    <submittedName>
        <fullName evidence="12">DBH-like monooxygenase protein 1 homolog</fullName>
    </submittedName>
</protein>
<dbReference type="SUPFAM" id="SSF49344">
    <property type="entry name" value="CBD9-like"/>
    <property type="match status" value="1"/>
</dbReference>
<dbReference type="SUPFAM" id="SSF49742">
    <property type="entry name" value="PHM/PNGase F"/>
    <property type="match status" value="2"/>
</dbReference>
<dbReference type="PANTHER" id="PTHR10157">
    <property type="entry name" value="DOPAMINE BETA HYDROXYLASE RELATED"/>
    <property type="match status" value="1"/>
</dbReference>
<dbReference type="FunFam" id="2.60.40.1210:FF:000003">
    <property type="entry name" value="Uncharacterized protein"/>
    <property type="match status" value="1"/>
</dbReference>
<dbReference type="FunFam" id="2.60.120.230:FF:000001">
    <property type="entry name" value="Monooxygenase, DBH-like 1"/>
    <property type="match status" value="1"/>
</dbReference>
<keyword evidence="4" id="KW-0560">Oxidoreductase</keyword>
<dbReference type="GeneID" id="109462474"/>
<evidence type="ECO:0000256" key="8">
    <source>
        <dbReference type="ARBA" id="ARBA00023180"/>
    </source>
</evidence>
<dbReference type="GO" id="GO:0006589">
    <property type="term" value="P:octopamine biosynthetic process"/>
    <property type="evidence" value="ECO:0007669"/>
    <property type="project" value="TreeGrafter"/>
</dbReference>
<evidence type="ECO:0000256" key="9">
    <source>
        <dbReference type="SAM" id="SignalP"/>
    </source>
</evidence>
<dbReference type="SMART" id="SM00664">
    <property type="entry name" value="DoH"/>
    <property type="match status" value="1"/>
</dbReference>
<dbReference type="GO" id="GO:0004500">
    <property type="term" value="F:dopamine beta-monooxygenase activity"/>
    <property type="evidence" value="ECO:0007669"/>
    <property type="project" value="InterPro"/>
</dbReference>
<dbReference type="Gene3D" id="2.60.40.1210">
    <property type="entry name" value="Cellobiose dehydrogenase, cytochrome domain"/>
    <property type="match status" value="1"/>
</dbReference>
<evidence type="ECO:0000256" key="7">
    <source>
        <dbReference type="ARBA" id="ARBA00023157"/>
    </source>
</evidence>
<dbReference type="PRINTS" id="PR00767">
    <property type="entry name" value="DBMONOXGNASE"/>
</dbReference>
<dbReference type="GO" id="GO:0005615">
    <property type="term" value="C:extracellular space"/>
    <property type="evidence" value="ECO:0007669"/>
    <property type="project" value="TreeGrafter"/>
</dbReference>
<dbReference type="GO" id="GO:0042421">
    <property type="term" value="P:norepinephrine biosynthetic process"/>
    <property type="evidence" value="ECO:0007669"/>
    <property type="project" value="TreeGrafter"/>
</dbReference>
<comment type="similarity">
    <text evidence="2">Belongs to the copper type II ascorbate-dependent monooxygenase family.</text>
</comment>
<keyword evidence="7" id="KW-1015">Disulfide bond</keyword>
<dbReference type="GO" id="GO:0042420">
    <property type="term" value="P:dopamine catabolic process"/>
    <property type="evidence" value="ECO:0007669"/>
    <property type="project" value="TreeGrafter"/>
</dbReference>
<name>A0A6P4YCG5_BRABE</name>
<evidence type="ECO:0000256" key="4">
    <source>
        <dbReference type="ARBA" id="ARBA00023002"/>
    </source>
</evidence>
<organism evidence="11 12">
    <name type="scientific">Branchiostoma belcheri</name>
    <name type="common">Amphioxus</name>
    <dbReference type="NCBI Taxonomy" id="7741"/>
    <lineage>
        <taxon>Eukaryota</taxon>
        <taxon>Metazoa</taxon>
        <taxon>Chordata</taxon>
        <taxon>Cephalochordata</taxon>
        <taxon>Leptocardii</taxon>
        <taxon>Amphioxiformes</taxon>
        <taxon>Branchiostomatidae</taxon>
        <taxon>Branchiostoma</taxon>
    </lineage>
</organism>
<keyword evidence="6" id="KW-0503">Monooxygenase</keyword>
<dbReference type="GO" id="GO:0030667">
    <property type="term" value="C:secretory granule membrane"/>
    <property type="evidence" value="ECO:0007669"/>
    <property type="project" value="TreeGrafter"/>
</dbReference>
<keyword evidence="8" id="KW-0325">Glycoprotein</keyword>
<evidence type="ECO:0000256" key="2">
    <source>
        <dbReference type="ARBA" id="ARBA00010676"/>
    </source>
</evidence>
<dbReference type="Gene3D" id="2.60.120.310">
    <property type="entry name" value="Copper type II, ascorbate-dependent monooxygenase, N-terminal domain"/>
    <property type="match status" value="1"/>
</dbReference>
<dbReference type="InterPro" id="IPR028460">
    <property type="entry name" value="Tbh/DBH"/>
</dbReference>
<dbReference type="PANTHER" id="PTHR10157:SF23">
    <property type="entry name" value="MOXD1 HOMOLOG 1"/>
    <property type="match status" value="1"/>
</dbReference>
<evidence type="ECO:0000256" key="1">
    <source>
        <dbReference type="ARBA" id="ARBA00001973"/>
    </source>
</evidence>
<dbReference type="GO" id="GO:0005507">
    <property type="term" value="F:copper ion binding"/>
    <property type="evidence" value="ECO:0007669"/>
    <property type="project" value="InterPro"/>
</dbReference>
<keyword evidence="5" id="KW-0186">Copper</keyword>
<dbReference type="InterPro" id="IPR000323">
    <property type="entry name" value="Cu2_ascorb_mOase_N"/>
</dbReference>
<proteinExistence type="inferred from homology"/>
<dbReference type="InterPro" id="IPR024548">
    <property type="entry name" value="Cu2_monoox_C"/>
</dbReference>
<dbReference type="Pfam" id="PF03712">
    <property type="entry name" value="Cu2_monoox_C"/>
    <property type="match status" value="1"/>
</dbReference>
<feature type="chain" id="PRO_5028476584" evidence="9">
    <location>
        <begin position="30"/>
        <end position="627"/>
    </location>
</feature>
<dbReference type="OrthoDB" id="10003276at2759"/>
<gene>
    <name evidence="12" type="primary">LOC109462474</name>
</gene>
<comment type="cofactor">
    <cofactor evidence="1">
        <name>Cu(2+)</name>
        <dbReference type="ChEBI" id="CHEBI:29036"/>
    </cofactor>
</comment>
<evidence type="ECO:0000313" key="12">
    <source>
        <dbReference type="RefSeq" id="XP_019614586.1"/>
    </source>
</evidence>
<evidence type="ECO:0000256" key="3">
    <source>
        <dbReference type="ARBA" id="ARBA00022723"/>
    </source>
</evidence>
<dbReference type="InterPro" id="IPR036939">
    <property type="entry name" value="Cu2_ascorb_mOase_N_sf"/>
</dbReference>
<evidence type="ECO:0000256" key="6">
    <source>
        <dbReference type="ARBA" id="ARBA00023033"/>
    </source>
</evidence>
<feature type="signal peptide" evidence="9">
    <location>
        <begin position="1"/>
        <end position="29"/>
    </location>
</feature>
<keyword evidence="3" id="KW-0479">Metal-binding</keyword>